<dbReference type="GO" id="GO:0051539">
    <property type="term" value="F:4 iron, 4 sulfur cluster binding"/>
    <property type="evidence" value="ECO:0007669"/>
    <property type="project" value="UniProtKB-KW"/>
</dbReference>
<dbReference type="InterPro" id="IPR029703">
    <property type="entry name" value="POL2"/>
</dbReference>
<evidence type="ECO:0000313" key="4">
    <source>
        <dbReference type="EMBL" id="KAJ3027568.1"/>
    </source>
</evidence>
<keyword evidence="1" id="KW-0408">Iron</keyword>
<dbReference type="EMBL" id="JADGJD010002877">
    <property type="protein sequence ID" value="KAJ3027568.1"/>
    <property type="molecule type" value="Genomic_DNA"/>
</dbReference>
<proteinExistence type="inferred from homology"/>
<dbReference type="GO" id="GO:0008310">
    <property type="term" value="F:single-stranded DNA 3'-5' DNA exonuclease activity"/>
    <property type="evidence" value="ECO:0007669"/>
    <property type="project" value="TreeGrafter"/>
</dbReference>
<dbReference type="GO" id="GO:0003677">
    <property type="term" value="F:DNA binding"/>
    <property type="evidence" value="ECO:0007669"/>
    <property type="project" value="UniProtKB-KW"/>
</dbReference>
<keyword evidence="1" id="KW-0863">Zinc-finger</keyword>
<dbReference type="AlphaFoldDB" id="A0AAD5S0V5"/>
<comment type="similarity">
    <text evidence="1">Belongs to the DNA polymerase type-B family.</text>
</comment>
<dbReference type="EC" id="2.7.7.7" evidence="1"/>
<evidence type="ECO:0000256" key="2">
    <source>
        <dbReference type="SAM" id="MobiDB-lite"/>
    </source>
</evidence>
<dbReference type="Pfam" id="PF08490">
    <property type="entry name" value="DUF1744"/>
    <property type="match status" value="1"/>
</dbReference>
<dbReference type="GO" id="GO:0008622">
    <property type="term" value="C:epsilon DNA polymerase complex"/>
    <property type="evidence" value="ECO:0007669"/>
    <property type="project" value="InterPro"/>
</dbReference>
<dbReference type="GO" id="GO:0000278">
    <property type="term" value="P:mitotic cell cycle"/>
    <property type="evidence" value="ECO:0007669"/>
    <property type="project" value="TreeGrafter"/>
</dbReference>
<dbReference type="GO" id="GO:0006272">
    <property type="term" value="P:leading strand elongation"/>
    <property type="evidence" value="ECO:0007669"/>
    <property type="project" value="TreeGrafter"/>
</dbReference>
<comment type="caution">
    <text evidence="4">The sequence shown here is derived from an EMBL/GenBank/DDBJ whole genome shotgun (WGS) entry which is preliminary data.</text>
</comment>
<keyword evidence="1" id="KW-0539">Nucleus</keyword>
<dbReference type="GO" id="GO:0006297">
    <property type="term" value="P:nucleotide-excision repair, DNA gap filling"/>
    <property type="evidence" value="ECO:0007669"/>
    <property type="project" value="TreeGrafter"/>
</dbReference>
<keyword evidence="1" id="KW-0239">DNA-directed DNA polymerase</keyword>
<dbReference type="GO" id="GO:0008270">
    <property type="term" value="F:zinc ion binding"/>
    <property type="evidence" value="ECO:0007669"/>
    <property type="project" value="UniProtKB-KW"/>
</dbReference>
<name>A0AAD5S0V5_9FUNG</name>
<feature type="non-terminal residue" evidence="4">
    <location>
        <position position="494"/>
    </location>
</feature>
<dbReference type="Proteomes" id="UP001212841">
    <property type="component" value="Unassembled WGS sequence"/>
</dbReference>
<feature type="domain" description="DNA polymerase epsilon catalytic subunit A C-terminal" evidence="3">
    <location>
        <begin position="284"/>
        <end position="494"/>
    </location>
</feature>
<evidence type="ECO:0000313" key="5">
    <source>
        <dbReference type="Proteomes" id="UP001212841"/>
    </source>
</evidence>
<sequence>MAEKTGKGKRSLAQMQEEDHNDPLGDMPDPLTDYKGWLAYEKKKWKRRRAERLTMRKAGIVPRAMTGGGGVQDYLQAQMRSMAKLPWHILQVAETDIPGDFTVWALVGDSLHSVKMSVLRTLYVNSKVPDDTGLNIAGLSMRRVNKILPRSHASLHLYELVMTEGFYRQNAGLFAQIGNEVEGVYESQIPLLFRALMHLGNTTKIEGQRGNRGSLDDRFQLEEFEAMQPDKRNSYMKDPRKIQWLYLYHAYAGSRHFMILISVGMQKAWVFVVDQAGNREGLPNVKQMYDEEIDKVRRGVSQPGLDSPLAMATAGDPDAFVYPDDMEFVSNVYRTEHEAMQALNRTLRDYKDQRRGATVLAVQSPRKTRRLMMDGISLIHDFPCIGIPTHKRDGLFPALGWQKYAARRMVSHFLNLDSYLKQRFALARMGNVPFCNLENDYTTFVADLALARQLKHADMVLWYSPSDKPDLGGREKDDNQCDLDELLIPEINQP</sequence>
<keyword evidence="1" id="KW-0411">Iron-sulfur</keyword>
<dbReference type="GO" id="GO:0003887">
    <property type="term" value="F:DNA-directed DNA polymerase activity"/>
    <property type="evidence" value="ECO:0007669"/>
    <property type="project" value="UniProtKB-KW"/>
</dbReference>
<keyword evidence="1" id="KW-0548">Nucleotidyltransferase</keyword>
<keyword evidence="1" id="KW-0238">DNA-binding</keyword>
<organism evidence="4 5">
    <name type="scientific">Rhizophlyctis rosea</name>
    <dbReference type="NCBI Taxonomy" id="64517"/>
    <lineage>
        <taxon>Eukaryota</taxon>
        <taxon>Fungi</taxon>
        <taxon>Fungi incertae sedis</taxon>
        <taxon>Chytridiomycota</taxon>
        <taxon>Chytridiomycota incertae sedis</taxon>
        <taxon>Chytridiomycetes</taxon>
        <taxon>Rhizophlyctidales</taxon>
        <taxon>Rhizophlyctidaceae</taxon>
        <taxon>Rhizophlyctis</taxon>
    </lineage>
</organism>
<evidence type="ECO:0000259" key="3">
    <source>
        <dbReference type="SMART" id="SM01159"/>
    </source>
</evidence>
<protein>
    <recommendedName>
        <fullName evidence="1">DNA polymerase epsilon catalytic subunit</fullName>
        <ecNumber evidence="1">2.7.7.7</ecNumber>
    </recommendedName>
</protein>
<keyword evidence="5" id="KW-1185">Reference proteome</keyword>
<feature type="region of interest" description="Disordered" evidence="2">
    <location>
        <begin position="1"/>
        <end position="28"/>
    </location>
</feature>
<comment type="subcellular location">
    <subcellularLocation>
        <location evidence="1">Nucleus</location>
    </subcellularLocation>
</comment>
<dbReference type="GO" id="GO:0045004">
    <property type="term" value="P:DNA replication proofreading"/>
    <property type="evidence" value="ECO:0007669"/>
    <property type="project" value="TreeGrafter"/>
</dbReference>
<gene>
    <name evidence="4" type="ORF">HK097_006133</name>
</gene>
<dbReference type="GO" id="GO:0006287">
    <property type="term" value="P:base-excision repair, gap-filling"/>
    <property type="evidence" value="ECO:0007669"/>
    <property type="project" value="TreeGrafter"/>
</dbReference>
<dbReference type="SMART" id="SM01159">
    <property type="entry name" value="DUF1744"/>
    <property type="match status" value="1"/>
</dbReference>
<evidence type="ECO:0000256" key="1">
    <source>
        <dbReference type="RuleBase" id="RU365029"/>
    </source>
</evidence>
<comment type="function">
    <text evidence="1">DNA polymerase II participates in chromosomal DNA replication.</text>
</comment>
<reference evidence="4" key="1">
    <citation type="submission" date="2020-05" db="EMBL/GenBank/DDBJ databases">
        <title>Phylogenomic resolution of chytrid fungi.</title>
        <authorList>
            <person name="Stajich J.E."/>
            <person name="Amses K."/>
            <person name="Simmons R."/>
            <person name="Seto K."/>
            <person name="Myers J."/>
            <person name="Bonds A."/>
            <person name="Quandt C.A."/>
            <person name="Barry K."/>
            <person name="Liu P."/>
            <person name="Grigoriev I."/>
            <person name="Longcore J.E."/>
            <person name="James T.Y."/>
        </authorList>
    </citation>
    <scope>NUCLEOTIDE SEQUENCE</scope>
    <source>
        <strain evidence="4">JEL0318</strain>
    </source>
</reference>
<keyword evidence="1" id="KW-0004">4Fe-4S</keyword>
<keyword evidence="1" id="KW-0862">Zinc</keyword>
<keyword evidence="1" id="KW-0808">Transferase</keyword>
<comment type="catalytic activity">
    <reaction evidence="1">
        <text>DNA(n) + a 2'-deoxyribonucleoside 5'-triphosphate = DNA(n+1) + diphosphate</text>
        <dbReference type="Rhea" id="RHEA:22508"/>
        <dbReference type="Rhea" id="RHEA-COMP:17339"/>
        <dbReference type="Rhea" id="RHEA-COMP:17340"/>
        <dbReference type="ChEBI" id="CHEBI:33019"/>
        <dbReference type="ChEBI" id="CHEBI:61560"/>
        <dbReference type="ChEBI" id="CHEBI:173112"/>
        <dbReference type="EC" id="2.7.7.7"/>
    </reaction>
</comment>
<dbReference type="InterPro" id="IPR013697">
    <property type="entry name" value="DNA_pol_e_suA_C"/>
</dbReference>
<keyword evidence="1" id="KW-0235">DNA replication</keyword>
<dbReference type="PANTHER" id="PTHR10670:SF0">
    <property type="entry name" value="DNA POLYMERASE EPSILON CATALYTIC SUBUNIT A"/>
    <property type="match status" value="1"/>
</dbReference>
<keyword evidence="1" id="KW-0479">Metal-binding</keyword>
<accession>A0AAD5S0V5</accession>
<comment type="cofactor">
    <cofactor evidence="1">
        <name>[4Fe-4S] cluster</name>
        <dbReference type="ChEBI" id="CHEBI:49883"/>
    </cofactor>
</comment>
<dbReference type="PANTHER" id="PTHR10670">
    <property type="entry name" value="DNA POLYMERASE EPSILON CATALYTIC SUBUNIT A"/>
    <property type="match status" value="1"/>
</dbReference>